<name>A0ABS7SFF8_9MICO</name>
<proteinExistence type="predicted"/>
<evidence type="ECO:0000313" key="6">
    <source>
        <dbReference type="Proteomes" id="UP000826651"/>
    </source>
</evidence>
<dbReference type="Pfam" id="PF02311">
    <property type="entry name" value="AraC_binding"/>
    <property type="match status" value="1"/>
</dbReference>
<dbReference type="PROSITE" id="PS01124">
    <property type="entry name" value="HTH_ARAC_FAMILY_2"/>
    <property type="match status" value="1"/>
</dbReference>
<gene>
    <name evidence="5" type="ORF">KCQ71_22660</name>
</gene>
<evidence type="ECO:0000256" key="3">
    <source>
        <dbReference type="ARBA" id="ARBA00023163"/>
    </source>
</evidence>
<dbReference type="InterPro" id="IPR003313">
    <property type="entry name" value="AraC-bd"/>
</dbReference>
<dbReference type="PRINTS" id="PR00032">
    <property type="entry name" value="HTHARAC"/>
</dbReference>
<accession>A0ABS7SFF8</accession>
<organism evidence="5 6">
    <name type="scientific">Occultella gossypii</name>
    <dbReference type="NCBI Taxonomy" id="2800820"/>
    <lineage>
        <taxon>Bacteria</taxon>
        <taxon>Bacillati</taxon>
        <taxon>Actinomycetota</taxon>
        <taxon>Actinomycetes</taxon>
        <taxon>Micrococcales</taxon>
        <taxon>Ruaniaceae</taxon>
        <taxon>Occultella</taxon>
    </lineage>
</organism>
<dbReference type="SMART" id="SM00342">
    <property type="entry name" value="HTH_ARAC"/>
    <property type="match status" value="1"/>
</dbReference>
<feature type="domain" description="HTH araC/xylS-type" evidence="4">
    <location>
        <begin position="177"/>
        <end position="278"/>
    </location>
</feature>
<dbReference type="InterPro" id="IPR037923">
    <property type="entry name" value="HTH-like"/>
</dbReference>
<dbReference type="EMBL" id="JAGSHT010000022">
    <property type="protein sequence ID" value="MBZ2198967.1"/>
    <property type="molecule type" value="Genomic_DNA"/>
</dbReference>
<evidence type="ECO:0000256" key="1">
    <source>
        <dbReference type="ARBA" id="ARBA00023015"/>
    </source>
</evidence>
<keyword evidence="3" id="KW-0804">Transcription</keyword>
<keyword evidence="2" id="KW-0238">DNA-binding</keyword>
<reference evidence="5 6" key="1">
    <citation type="submission" date="2021-04" db="EMBL/GenBank/DDBJ databases">
        <title>Ruania sp. nov., isolated from sandy soil of mangrove forest.</title>
        <authorList>
            <person name="Ge X."/>
            <person name="Huang R."/>
            <person name="Liu W."/>
        </authorList>
    </citation>
    <scope>NUCLEOTIDE SEQUENCE [LARGE SCALE GENOMIC DNA]</scope>
    <source>
        <strain evidence="5 6">N2-46</strain>
    </source>
</reference>
<dbReference type="InterPro" id="IPR020449">
    <property type="entry name" value="Tscrpt_reg_AraC-type_HTH"/>
</dbReference>
<comment type="caution">
    <text evidence="5">The sequence shown here is derived from an EMBL/GenBank/DDBJ whole genome shotgun (WGS) entry which is preliminary data.</text>
</comment>
<evidence type="ECO:0000313" key="5">
    <source>
        <dbReference type="EMBL" id="MBZ2198967.1"/>
    </source>
</evidence>
<keyword evidence="6" id="KW-1185">Reference proteome</keyword>
<dbReference type="InterPro" id="IPR009057">
    <property type="entry name" value="Homeodomain-like_sf"/>
</dbReference>
<dbReference type="SUPFAM" id="SSF51215">
    <property type="entry name" value="Regulatory protein AraC"/>
    <property type="match status" value="1"/>
</dbReference>
<keyword evidence="1" id="KW-0805">Transcription regulation</keyword>
<dbReference type="Pfam" id="PF12833">
    <property type="entry name" value="HTH_18"/>
    <property type="match status" value="1"/>
</dbReference>
<dbReference type="SUPFAM" id="SSF46689">
    <property type="entry name" value="Homeodomain-like"/>
    <property type="match status" value="1"/>
</dbReference>
<dbReference type="Proteomes" id="UP000826651">
    <property type="component" value="Unassembled WGS sequence"/>
</dbReference>
<dbReference type="InterPro" id="IPR050204">
    <property type="entry name" value="AraC_XylS_family_regulators"/>
</dbReference>
<dbReference type="PANTHER" id="PTHR46796">
    <property type="entry name" value="HTH-TYPE TRANSCRIPTIONAL ACTIVATOR RHAS-RELATED"/>
    <property type="match status" value="1"/>
</dbReference>
<protein>
    <submittedName>
        <fullName evidence="5">AraC family transcriptional regulator</fullName>
    </submittedName>
</protein>
<sequence length="288" mass="31023">MDFSAPIAGSGWRAYPAAEPALRDSGLSCRGAGEQSGPARHTRDRRLAAHGLVLVTEGRGRYADEAHPDGVAVEAPAVIWLFPGLAHGYGPDGEGWHEYWLLFEGVGTRALEGFGAWDRDEPVRRAAPELASRVTPVFAHLRRLLAVPGGRGAMLAAALTHQLIAIAAECAPPASTAHAPDVIESLAAAALVPMPVERRARALGLTEAELREAVLRATGLTPHEFVLATRLERAQFLLAETTAGVAEVAVQVGYDDPAYFSRLFHRRVGMPPSAFREQETRRAEPERR</sequence>
<evidence type="ECO:0000256" key="2">
    <source>
        <dbReference type="ARBA" id="ARBA00023125"/>
    </source>
</evidence>
<dbReference type="InterPro" id="IPR018060">
    <property type="entry name" value="HTH_AraC"/>
</dbReference>
<dbReference type="Gene3D" id="1.10.10.60">
    <property type="entry name" value="Homeodomain-like"/>
    <property type="match status" value="1"/>
</dbReference>
<evidence type="ECO:0000259" key="4">
    <source>
        <dbReference type="PROSITE" id="PS01124"/>
    </source>
</evidence>